<evidence type="ECO:0000256" key="10">
    <source>
        <dbReference type="SAM" id="MobiDB-lite"/>
    </source>
</evidence>
<protein>
    <recommendedName>
        <fullName evidence="9">Protein translocase subunit SecE</fullName>
    </recommendedName>
</protein>
<comment type="subcellular location">
    <subcellularLocation>
        <location evidence="9">Cell membrane</location>
        <topology evidence="9">Single-pass membrane protein</topology>
    </subcellularLocation>
    <subcellularLocation>
        <location evidence="1">Membrane</location>
    </subcellularLocation>
</comment>
<evidence type="ECO:0000256" key="1">
    <source>
        <dbReference type="ARBA" id="ARBA00004370"/>
    </source>
</evidence>
<dbReference type="PANTHER" id="PTHR33910">
    <property type="entry name" value="PROTEIN TRANSLOCASE SUBUNIT SECE"/>
    <property type="match status" value="1"/>
</dbReference>
<dbReference type="Gene3D" id="1.20.5.1030">
    <property type="entry name" value="Preprotein translocase secy subunit"/>
    <property type="match status" value="1"/>
</dbReference>
<keyword evidence="3 9" id="KW-1003">Cell membrane</keyword>
<keyword evidence="12" id="KW-1185">Reference proteome</keyword>
<evidence type="ECO:0000256" key="8">
    <source>
        <dbReference type="ARBA" id="ARBA00023136"/>
    </source>
</evidence>
<comment type="function">
    <text evidence="9">Essential subunit of the Sec protein translocation channel SecYEG. Clamps together the 2 halves of SecY. May contact the channel plug during translocation.</text>
</comment>
<keyword evidence="5 9" id="KW-0653">Protein transport</keyword>
<dbReference type="EMBL" id="BSUO01000001">
    <property type="protein sequence ID" value="GMA40583.1"/>
    <property type="molecule type" value="Genomic_DNA"/>
</dbReference>
<keyword evidence="7 9" id="KW-0811">Translocation</keyword>
<feature type="compositionally biased region" description="Polar residues" evidence="10">
    <location>
        <begin position="1"/>
        <end position="13"/>
    </location>
</feature>
<name>A0ABQ6IRL6_9MICO</name>
<evidence type="ECO:0000256" key="9">
    <source>
        <dbReference type="HAMAP-Rule" id="MF_00422"/>
    </source>
</evidence>
<evidence type="ECO:0000256" key="5">
    <source>
        <dbReference type="ARBA" id="ARBA00022927"/>
    </source>
</evidence>
<reference evidence="12" key="1">
    <citation type="journal article" date="2019" name="Int. J. Syst. Evol. Microbiol.">
        <title>The Global Catalogue of Microorganisms (GCM) 10K type strain sequencing project: providing services to taxonomists for standard genome sequencing and annotation.</title>
        <authorList>
            <consortium name="The Broad Institute Genomics Platform"/>
            <consortium name="The Broad Institute Genome Sequencing Center for Infectious Disease"/>
            <person name="Wu L."/>
            <person name="Ma J."/>
        </authorList>
    </citation>
    <scope>NUCLEOTIDE SEQUENCE [LARGE SCALE GENOMIC DNA]</scope>
    <source>
        <strain evidence="12">NBRC 113072</strain>
    </source>
</reference>
<dbReference type="HAMAP" id="MF_00422">
    <property type="entry name" value="SecE"/>
    <property type="match status" value="1"/>
</dbReference>
<organism evidence="11 12">
    <name type="scientific">Mobilicoccus caccae</name>
    <dbReference type="NCBI Taxonomy" id="1859295"/>
    <lineage>
        <taxon>Bacteria</taxon>
        <taxon>Bacillati</taxon>
        <taxon>Actinomycetota</taxon>
        <taxon>Actinomycetes</taxon>
        <taxon>Micrococcales</taxon>
        <taxon>Dermatophilaceae</taxon>
        <taxon>Mobilicoccus</taxon>
    </lineage>
</organism>
<dbReference type="InterPro" id="IPR005807">
    <property type="entry name" value="SecE_bac"/>
</dbReference>
<dbReference type="Pfam" id="PF00584">
    <property type="entry name" value="SecE"/>
    <property type="match status" value="1"/>
</dbReference>
<comment type="similarity">
    <text evidence="9">Belongs to the SecE/SEC61-gamma family.</text>
</comment>
<evidence type="ECO:0000256" key="6">
    <source>
        <dbReference type="ARBA" id="ARBA00022989"/>
    </source>
</evidence>
<evidence type="ECO:0000256" key="7">
    <source>
        <dbReference type="ARBA" id="ARBA00023010"/>
    </source>
</evidence>
<keyword evidence="2 9" id="KW-0813">Transport</keyword>
<accession>A0ABQ6IRL6</accession>
<dbReference type="InterPro" id="IPR001901">
    <property type="entry name" value="Translocase_SecE/Sec61-g"/>
</dbReference>
<comment type="subunit">
    <text evidence="9">Component of the Sec protein translocase complex. Heterotrimer consisting of SecY, SecE and SecG subunits. The heterotrimers can form oligomers, although 1 heterotrimer is thought to be able to translocate proteins. Interacts with the ribosome. Interacts with SecDF, and other proteins may be involved. Interacts with SecA.</text>
</comment>
<gene>
    <name evidence="9" type="primary">secE</name>
    <name evidence="11" type="ORF">GCM10025883_26280</name>
</gene>
<dbReference type="PANTHER" id="PTHR33910:SF1">
    <property type="entry name" value="PROTEIN TRANSLOCASE SUBUNIT SECE"/>
    <property type="match status" value="1"/>
</dbReference>
<dbReference type="InterPro" id="IPR038379">
    <property type="entry name" value="SecE_sf"/>
</dbReference>
<feature type="transmembrane region" description="Helical" evidence="9">
    <location>
        <begin position="60"/>
        <end position="79"/>
    </location>
</feature>
<keyword evidence="4 9" id="KW-0812">Transmembrane</keyword>
<evidence type="ECO:0000313" key="12">
    <source>
        <dbReference type="Proteomes" id="UP001157126"/>
    </source>
</evidence>
<evidence type="ECO:0000256" key="4">
    <source>
        <dbReference type="ARBA" id="ARBA00022692"/>
    </source>
</evidence>
<keyword evidence="6 9" id="KW-1133">Transmembrane helix</keyword>
<evidence type="ECO:0000313" key="11">
    <source>
        <dbReference type="EMBL" id="GMA40583.1"/>
    </source>
</evidence>
<feature type="region of interest" description="Disordered" evidence="10">
    <location>
        <begin position="1"/>
        <end position="22"/>
    </location>
</feature>
<dbReference type="NCBIfam" id="TIGR00964">
    <property type="entry name" value="secE_bact"/>
    <property type="match status" value="1"/>
</dbReference>
<evidence type="ECO:0000256" key="2">
    <source>
        <dbReference type="ARBA" id="ARBA00022448"/>
    </source>
</evidence>
<proteinExistence type="inferred from homology"/>
<dbReference type="RefSeq" id="WP_284304256.1">
    <property type="nucleotide sequence ID" value="NZ_BSUO01000001.1"/>
</dbReference>
<dbReference type="Proteomes" id="UP001157126">
    <property type="component" value="Unassembled WGS sequence"/>
</dbReference>
<evidence type="ECO:0000256" key="3">
    <source>
        <dbReference type="ARBA" id="ARBA00022475"/>
    </source>
</evidence>
<keyword evidence="8 9" id="KW-0472">Membrane</keyword>
<comment type="caution">
    <text evidence="11">The sequence shown here is derived from an EMBL/GenBank/DDBJ whole genome shotgun (WGS) entry which is preliminary data.</text>
</comment>
<sequence>MSDHGMTTHQASSPRERRPQGGNVVTRFFSAIALFFSQVLDEMRKVVRPTRKELTTYTTVVIVFVSAIMLYTVGLDALFTRAVGWVFAGTW</sequence>